<dbReference type="EMBL" id="CP018171">
    <property type="protein sequence ID" value="APH74136.1"/>
    <property type="molecule type" value="Genomic_DNA"/>
</dbReference>
<evidence type="ECO:0000313" key="2">
    <source>
        <dbReference type="Proteomes" id="UP000182840"/>
    </source>
</evidence>
<dbReference type="Proteomes" id="UP000182840">
    <property type="component" value="Chromosome"/>
</dbReference>
<organism evidence="1 2">
    <name type="scientific">Aquibium oceanicum</name>
    <dbReference type="NCBI Taxonomy" id="1670800"/>
    <lineage>
        <taxon>Bacteria</taxon>
        <taxon>Pseudomonadati</taxon>
        <taxon>Pseudomonadota</taxon>
        <taxon>Alphaproteobacteria</taxon>
        <taxon>Hyphomicrobiales</taxon>
        <taxon>Phyllobacteriaceae</taxon>
        <taxon>Aquibium</taxon>
    </lineage>
</organism>
<dbReference type="RefSeq" id="WP_072607598.1">
    <property type="nucleotide sequence ID" value="NZ_CP018171.1"/>
</dbReference>
<keyword evidence="2" id="KW-1185">Reference proteome</keyword>
<evidence type="ECO:0000313" key="1">
    <source>
        <dbReference type="EMBL" id="APH74136.1"/>
    </source>
</evidence>
<proteinExistence type="predicted"/>
<name>A0A1L3SXI3_9HYPH</name>
<protein>
    <submittedName>
        <fullName evidence="1">Uncharacterized protein</fullName>
    </submittedName>
</protein>
<reference evidence="2" key="1">
    <citation type="submission" date="2016-11" db="EMBL/GenBank/DDBJ databases">
        <title>Mesorhizobium oceanicum sp. nov., isolated from deep seawater in South China Sea.</title>
        <authorList>
            <person name="Fu G.-Y."/>
        </authorList>
    </citation>
    <scope>NUCLEOTIDE SEQUENCE [LARGE SCALE GENOMIC DNA]</scope>
    <source>
        <strain evidence="2">B7</strain>
    </source>
</reference>
<dbReference type="STRING" id="1670800.BSQ44_24265"/>
<accession>A0A1L3SXI3</accession>
<dbReference type="AlphaFoldDB" id="A0A1L3SXI3"/>
<dbReference type="OrthoDB" id="4274942at2"/>
<gene>
    <name evidence="1" type="ORF">BSQ44_24265</name>
</gene>
<dbReference type="KEGG" id="meso:BSQ44_24265"/>
<sequence length="151" mass="16909">MNTTAITALANLLTNIPSKYDTGFNMEWYSVETEPNPEVKENVGHQCGTVSCIAGWAAQFLNFDGTLRDTPRKESQMVEEFGIDHPTYAPEPIVAAKLLGLDELDAETLFEPMNYGPAIHLEWDEVTPRQAAKVLRHLAKTGEVEWEVAFR</sequence>